<dbReference type="AlphaFoldDB" id="D4BRU0"/>
<reference evidence="2 3" key="1">
    <citation type="submission" date="2010-02" db="EMBL/GenBank/DDBJ databases">
        <authorList>
            <person name="Weinstock G."/>
            <person name="Sodergren E."/>
            <person name="Clifton S."/>
            <person name="Fulton L."/>
            <person name="Fulton B."/>
            <person name="Courtney L."/>
            <person name="Fronick C."/>
            <person name="Harrison M."/>
            <person name="Strong C."/>
            <person name="Farmer C."/>
            <person name="Delahaunty K."/>
            <person name="Markovic C."/>
            <person name="Hall O."/>
            <person name="Minx P."/>
            <person name="Tomlinson C."/>
            <person name="Mitreva M."/>
            <person name="Nelson J."/>
            <person name="Hou S."/>
            <person name="Wollam A."/>
            <person name="Pepin K.H."/>
            <person name="Johnson M."/>
            <person name="Bhonagiri V."/>
            <person name="Zhang X."/>
            <person name="Suruliraj S."/>
            <person name="Warren W."/>
            <person name="Chinwalla A."/>
            <person name="Mardis E.R."/>
            <person name="Wilson R.K."/>
        </authorList>
    </citation>
    <scope>NUCLEOTIDE SEQUENCE [LARGE SCALE GENOMIC DNA]</scope>
    <source>
        <strain evidence="2 3">DSM 20213</strain>
    </source>
</reference>
<evidence type="ECO:0000313" key="2">
    <source>
        <dbReference type="EMBL" id="EFE88152.1"/>
    </source>
</evidence>
<feature type="compositionally biased region" description="Basic and acidic residues" evidence="1">
    <location>
        <begin position="103"/>
        <end position="123"/>
    </location>
</feature>
<comment type="caution">
    <text evidence="2">The sequence shown here is derived from an EMBL/GenBank/DDBJ whole genome shotgun (WGS) entry which is preliminary data.</text>
</comment>
<dbReference type="EMBL" id="ACCG02000016">
    <property type="protein sequence ID" value="EFE88152.1"/>
    <property type="molecule type" value="Genomic_DNA"/>
</dbReference>
<dbReference type="GeneID" id="29241911"/>
<name>D4BRU0_BIFBR</name>
<organism evidence="2 3">
    <name type="scientific">Bifidobacterium breve DSM 20213 = JCM 1192</name>
    <dbReference type="NCBI Taxonomy" id="518634"/>
    <lineage>
        <taxon>Bacteria</taxon>
        <taxon>Bacillati</taxon>
        <taxon>Actinomycetota</taxon>
        <taxon>Actinomycetes</taxon>
        <taxon>Bifidobacteriales</taxon>
        <taxon>Bifidobacteriaceae</taxon>
        <taxon>Bifidobacterium</taxon>
    </lineage>
</organism>
<evidence type="ECO:0008006" key="4">
    <source>
        <dbReference type="Google" id="ProtNLM"/>
    </source>
</evidence>
<protein>
    <recommendedName>
        <fullName evidence="4">Negative regulator of class I heat shock protein</fullName>
    </recommendedName>
</protein>
<proteinExistence type="predicted"/>
<sequence length="215" mass="23344">MKHEYTDGELAELKKIYDELGEAGLDITEMRALRKSGLLTNGLPAKPEAPSKRDLILAHCKKRIDQGQPFDGKETAEALNLSQKTVGNILGQLRKEGLLPAFDKHSPRSKARETTTTGKKKETMTTTQKLTATSITAEKLTPTGITTGTISVRPQATADPRAIISNALTGIFDAVSALQRTAFQANDKVVYGFATKLLNGELMDLKANYSKDVAK</sequence>
<evidence type="ECO:0000256" key="1">
    <source>
        <dbReference type="SAM" id="MobiDB-lite"/>
    </source>
</evidence>
<feature type="region of interest" description="Disordered" evidence="1">
    <location>
        <begin position="103"/>
        <end position="128"/>
    </location>
</feature>
<evidence type="ECO:0000313" key="3">
    <source>
        <dbReference type="Proteomes" id="UP000003191"/>
    </source>
</evidence>
<gene>
    <name evidence="2" type="ORF">BIFBRE_04830</name>
</gene>
<dbReference type="RefSeq" id="WP_003830489.1">
    <property type="nucleotide sequence ID" value="NZ_AP012324.1"/>
</dbReference>
<dbReference type="HOGENOM" id="CLU_1286693_0_0_11"/>
<dbReference type="PATRIC" id="fig|518634.20.peg.1370"/>
<accession>D4BRU0</accession>
<dbReference type="KEGG" id="bbrd:BBBR_1303"/>
<keyword evidence="3" id="KW-1185">Reference proteome</keyword>
<dbReference type="Proteomes" id="UP000003191">
    <property type="component" value="Unassembled WGS sequence"/>
</dbReference>